<dbReference type="AlphaFoldDB" id="A0A060T3H9"/>
<dbReference type="NCBIfam" id="TIGR00172">
    <property type="entry name" value="maf"/>
    <property type="match status" value="1"/>
</dbReference>
<organism evidence="3">
    <name type="scientific">Blastobotrys adeninivorans</name>
    <name type="common">Yeast</name>
    <name type="synonym">Arxula adeninivorans</name>
    <dbReference type="NCBI Taxonomy" id="409370"/>
    <lineage>
        <taxon>Eukaryota</taxon>
        <taxon>Fungi</taxon>
        <taxon>Dikarya</taxon>
        <taxon>Ascomycota</taxon>
        <taxon>Saccharomycotina</taxon>
        <taxon>Dipodascomycetes</taxon>
        <taxon>Dipodascales</taxon>
        <taxon>Trichomonascaceae</taxon>
        <taxon>Blastobotrys</taxon>
    </lineage>
</organism>
<proteinExistence type="inferred from homology"/>
<dbReference type="HAMAP" id="MF_00528">
    <property type="entry name" value="Maf"/>
    <property type="match status" value="1"/>
</dbReference>
<dbReference type="SUPFAM" id="SSF52972">
    <property type="entry name" value="ITPase-like"/>
    <property type="match status" value="1"/>
</dbReference>
<dbReference type="PANTHER" id="PTHR43213">
    <property type="entry name" value="BIFUNCTIONAL DTTP/UTP PYROPHOSPHATASE/METHYLTRANSFERASE PROTEIN-RELATED"/>
    <property type="match status" value="1"/>
</dbReference>
<dbReference type="Gene3D" id="3.90.950.10">
    <property type="match status" value="1"/>
</dbReference>
<dbReference type="PANTHER" id="PTHR43213:SF5">
    <property type="entry name" value="BIFUNCTIONAL DTTP_UTP PYROPHOSPHATASE_METHYLTRANSFERASE PROTEIN-RELATED"/>
    <property type="match status" value="1"/>
</dbReference>
<evidence type="ECO:0000256" key="2">
    <source>
        <dbReference type="ARBA" id="ARBA00022801"/>
    </source>
</evidence>
<dbReference type="PhylomeDB" id="A0A060T3H9"/>
<dbReference type="InterPro" id="IPR029001">
    <property type="entry name" value="ITPase-like_fam"/>
</dbReference>
<keyword evidence="2" id="KW-0378">Hydrolase</keyword>
<evidence type="ECO:0000313" key="3">
    <source>
        <dbReference type="EMBL" id="CDP35359.1"/>
    </source>
</evidence>
<dbReference type="InterPro" id="IPR003697">
    <property type="entry name" value="Maf-like"/>
</dbReference>
<gene>
    <name evidence="3" type="ORF">GNLVRS02_ARAD1C33594g</name>
</gene>
<dbReference type="EMBL" id="HG937693">
    <property type="protein sequence ID" value="CDP35359.1"/>
    <property type="molecule type" value="Genomic_DNA"/>
</dbReference>
<dbReference type="Pfam" id="PF02545">
    <property type="entry name" value="Maf"/>
    <property type="match status" value="1"/>
</dbReference>
<sequence length="236" mass="26585">MSLSSLDIATFQDLSKGRFILASKSPRRKQILEQQLGIKDVSVFPSGFEEDLDKTKFSPFEYVVETARQKALDVYRAEIDSDHPPSIVLAADTIVLCDDEIMEKPRDKQLHFNMLKKLRDYKRPHKVFTGLCCIVPLEVPRLPGYALFTQLEESEVKFDSSVSDELIMSYIKSGQGDDAAGGYNIQGLGAVFVEKVNGDFYNVMGLPVRATLRLIEKTVEASKEENSEDEDADEDY</sequence>
<reference evidence="3" key="1">
    <citation type="submission" date="2014-02" db="EMBL/GenBank/DDBJ databases">
        <authorList>
            <person name="Genoscope - CEA"/>
        </authorList>
    </citation>
    <scope>NUCLEOTIDE SEQUENCE</scope>
    <source>
        <strain evidence="3">LS3</strain>
    </source>
</reference>
<comment type="cofactor">
    <cofactor evidence="1">
        <name>a divalent metal cation</name>
        <dbReference type="ChEBI" id="CHEBI:60240"/>
    </cofactor>
</comment>
<dbReference type="GO" id="GO:0047429">
    <property type="term" value="F:nucleoside triphosphate diphosphatase activity"/>
    <property type="evidence" value="ECO:0007669"/>
    <property type="project" value="InterPro"/>
</dbReference>
<protein>
    <submittedName>
        <fullName evidence="3">ARAD1C33594p</fullName>
    </submittedName>
</protein>
<name>A0A060T3H9_BLAAD</name>
<reference evidence="3" key="2">
    <citation type="submission" date="2014-06" db="EMBL/GenBank/DDBJ databases">
        <title>The complete genome of Blastobotrys (Arxula) adeninivorans LS3 - a yeast of biotechnological interest.</title>
        <authorList>
            <person name="Kunze G."/>
            <person name="Gaillardin C."/>
            <person name="Czernicka M."/>
            <person name="Durrens P."/>
            <person name="Martin T."/>
            <person name="Boer E."/>
            <person name="Gabaldon T."/>
            <person name="Cruz J."/>
            <person name="Talla E."/>
            <person name="Marck C."/>
            <person name="Goffeau A."/>
            <person name="Barbe V."/>
            <person name="Baret P."/>
            <person name="Baronian K."/>
            <person name="Beier S."/>
            <person name="Bleykasten C."/>
            <person name="Bode R."/>
            <person name="Casaregola S."/>
            <person name="Despons L."/>
            <person name="Fairhead C."/>
            <person name="Giersberg M."/>
            <person name="Gierski P."/>
            <person name="Hahnel U."/>
            <person name="Hartmann A."/>
            <person name="Jankowska D."/>
            <person name="Jubin C."/>
            <person name="Jung P."/>
            <person name="Lafontaine I."/>
            <person name="Leh-Louis V."/>
            <person name="Lemaire M."/>
            <person name="Marcet-Houben M."/>
            <person name="Mascher M."/>
            <person name="Morel G."/>
            <person name="Richard G.-F."/>
            <person name="Riechen J."/>
            <person name="Sacerdot C."/>
            <person name="Sarkar A."/>
            <person name="Savel G."/>
            <person name="Schacherer J."/>
            <person name="Sherman D."/>
            <person name="Straub M.-L."/>
            <person name="Stein N."/>
            <person name="Thierry A."/>
            <person name="Trautwein-Schult A."/>
            <person name="Westhof E."/>
            <person name="Worch S."/>
            <person name="Dujon B."/>
            <person name="Souciet J.-L."/>
            <person name="Wincker P."/>
            <person name="Scholz U."/>
            <person name="Neuveglise N."/>
        </authorList>
    </citation>
    <scope>NUCLEOTIDE SEQUENCE</scope>
    <source>
        <strain evidence="3">LS3</strain>
    </source>
</reference>
<accession>A0A060T3H9</accession>
<dbReference type="CDD" id="cd00555">
    <property type="entry name" value="Maf"/>
    <property type="match status" value="1"/>
</dbReference>
<evidence type="ECO:0000256" key="1">
    <source>
        <dbReference type="ARBA" id="ARBA00001968"/>
    </source>
</evidence>
<dbReference type="PIRSF" id="PIRSF006305">
    <property type="entry name" value="Maf"/>
    <property type="match status" value="1"/>
</dbReference>